<protein>
    <submittedName>
        <fullName evidence="2">Uncharacterized protein</fullName>
    </submittedName>
</protein>
<evidence type="ECO:0000256" key="1">
    <source>
        <dbReference type="SAM" id="SignalP"/>
    </source>
</evidence>
<dbReference type="EMBL" id="BAABKO010000005">
    <property type="protein sequence ID" value="GAA4781639.1"/>
    <property type="molecule type" value="Genomic_DNA"/>
</dbReference>
<feature type="signal peptide" evidence="1">
    <location>
        <begin position="1"/>
        <end position="19"/>
    </location>
</feature>
<keyword evidence="1" id="KW-0732">Signal</keyword>
<gene>
    <name evidence="2" type="ORF">GCM10023351_28510</name>
</gene>
<keyword evidence="3" id="KW-1185">Reference proteome</keyword>
<comment type="caution">
    <text evidence="2">The sequence shown here is derived from an EMBL/GenBank/DDBJ whole genome shotgun (WGS) entry which is preliminary data.</text>
</comment>
<sequence length="168" mass="17197">MIAAAGLLFATLAPAQTDAAWVDREHSQATVTAFVLRPPVITNVTCSRPALLNPGAVYLTITWRWTNQSAPYSAYTGANAIWSLNGVAATNPAPTTTVNGNTYTTTFTGTLLGNLLGGLSNLLLGSTINADAVTTGPVGTPTWTSPASSGIVMNIPALSTTASCSIKA</sequence>
<accession>A0ABP9AHW8</accession>
<feature type="chain" id="PRO_5045274975" evidence="1">
    <location>
        <begin position="20"/>
        <end position="168"/>
    </location>
</feature>
<evidence type="ECO:0000313" key="3">
    <source>
        <dbReference type="Proteomes" id="UP001501645"/>
    </source>
</evidence>
<proteinExistence type="predicted"/>
<evidence type="ECO:0000313" key="2">
    <source>
        <dbReference type="EMBL" id="GAA4781639.1"/>
    </source>
</evidence>
<dbReference type="Proteomes" id="UP001501645">
    <property type="component" value="Unassembled WGS sequence"/>
</dbReference>
<name>A0ABP9AHW8_9MICO</name>
<reference evidence="3" key="1">
    <citation type="journal article" date="2019" name="Int. J. Syst. Evol. Microbiol.">
        <title>The Global Catalogue of Microorganisms (GCM) 10K type strain sequencing project: providing services to taxonomists for standard genome sequencing and annotation.</title>
        <authorList>
            <consortium name="The Broad Institute Genomics Platform"/>
            <consortium name="The Broad Institute Genome Sequencing Center for Infectious Disease"/>
            <person name="Wu L."/>
            <person name="Ma J."/>
        </authorList>
    </citation>
    <scope>NUCLEOTIDE SEQUENCE [LARGE SCALE GENOMIC DNA]</scope>
    <source>
        <strain evidence="3">JCM 18537</strain>
    </source>
</reference>
<organism evidence="2 3">
    <name type="scientific">Microbacterium gilvum</name>
    <dbReference type="NCBI Taxonomy" id="1336204"/>
    <lineage>
        <taxon>Bacteria</taxon>
        <taxon>Bacillati</taxon>
        <taxon>Actinomycetota</taxon>
        <taxon>Actinomycetes</taxon>
        <taxon>Micrococcales</taxon>
        <taxon>Microbacteriaceae</taxon>
        <taxon>Microbacterium</taxon>
    </lineage>
</organism>